<evidence type="ECO:0000256" key="1">
    <source>
        <dbReference type="SAM" id="MobiDB-lite"/>
    </source>
</evidence>
<dbReference type="Proteomes" id="UP000479000">
    <property type="component" value="Unassembled WGS sequence"/>
</dbReference>
<name>A0A6H5HMG0_9HEMI</name>
<feature type="region of interest" description="Disordered" evidence="1">
    <location>
        <begin position="26"/>
        <end position="47"/>
    </location>
</feature>
<dbReference type="AlphaFoldDB" id="A0A6H5HMG0"/>
<feature type="non-terminal residue" evidence="2">
    <location>
        <position position="1"/>
    </location>
</feature>
<accession>A0A6H5HMG0</accession>
<feature type="non-terminal residue" evidence="2">
    <location>
        <position position="71"/>
    </location>
</feature>
<organism evidence="2 3">
    <name type="scientific">Nesidiocoris tenuis</name>
    <dbReference type="NCBI Taxonomy" id="355587"/>
    <lineage>
        <taxon>Eukaryota</taxon>
        <taxon>Metazoa</taxon>
        <taxon>Ecdysozoa</taxon>
        <taxon>Arthropoda</taxon>
        <taxon>Hexapoda</taxon>
        <taxon>Insecta</taxon>
        <taxon>Pterygota</taxon>
        <taxon>Neoptera</taxon>
        <taxon>Paraneoptera</taxon>
        <taxon>Hemiptera</taxon>
        <taxon>Heteroptera</taxon>
        <taxon>Panheteroptera</taxon>
        <taxon>Cimicomorpha</taxon>
        <taxon>Miridae</taxon>
        <taxon>Dicyphina</taxon>
        <taxon>Nesidiocoris</taxon>
    </lineage>
</organism>
<evidence type="ECO:0000313" key="3">
    <source>
        <dbReference type="Proteomes" id="UP000479000"/>
    </source>
</evidence>
<proteinExistence type="predicted"/>
<dbReference type="EMBL" id="CADCXU010031332">
    <property type="protein sequence ID" value="CAB0017385.1"/>
    <property type="molecule type" value="Genomic_DNA"/>
</dbReference>
<gene>
    <name evidence="2" type="ORF">NTEN_LOCUS21402</name>
</gene>
<evidence type="ECO:0000313" key="2">
    <source>
        <dbReference type="EMBL" id="CAB0017385.1"/>
    </source>
</evidence>
<evidence type="ECO:0008006" key="4">
    <source>
        <dbReference type="Google" id="ProtNLM"/>
    </source>
</evidence>
<sequence>PGPNIYKLPPVLGYPDHDVTRYRNPAYSVGHRAPTKKGTTTPGPVYNPTNCTRFGPISSPVAKFNKRVYPP</sequence>
<protein>
    <recommendedName>
        <fullName evidence="4">Outer dense fiber protein 3</fullName>
    </recommendedName>
</protein>
<keyword evidence="3" id="KW-1185">Reference proteome</keyword>
<dbReference type="OrthoDB" id="440566at2759"/>
<reference evidence="2 3" key="1">
    <citation type="submission" date="2020-02" db="EMBL/GenBank/DDBJ databases">
        <authorList>
            <person name="Ferguson B K."/>
        </authorList>
    </citation>
    <scope>NUCLEOTIDE SEQUENCE [LARGE SCALE GENOMIC DNA]</scope>
</reference>